<protein>
    <submittedName>
        <fullName evidence="1">Uncharacterized protein</fullName>
    </submittedName>
</protein>
<proteinExistence type="predicted"/>
<dbReference type="InterPro" id="IPR011004">
    <property type="entry name" value="Trimer_LpxA-like_sf"/>
</dbReference>
<dbReference type="EMBL" id="CP002101">
    <property type="protein sequence ID" value="AEH60156.1"/>
    <property type="molecule type" value="Genomic_DNA"/>
</dbReference>
<dbReference type="STRING" id="679901.Mzhil_0279"/>
<dbReference type="Proteomes" id="UP000006622">
    <property type="component" value="Chromosome"/>
</dbReference>
<dbReference type="OrthoDB" id="114270at2157"/>
<dbReference type="GeneID" id="10821883"/>
<gene>
    <name evidence="1" type="ordered locus">Mzhil_0279</name>
</gene>
<reference evidence="1" key="1">
    <citation type="submission" date="2010-07" db="EMBL/GenBank/DDBJ databases">
        <title>The complete genome of Methanosalsum zhilinae DSM 4017.</title>
        <authorList>
            <consortium name="US DOE Joint Genome Institute (JGI-PGF)"/>
            <person name="Lucas S."/>
            <person name="Copeland A."/>
            <person name="Lapidus A."/>
            <person name="Glavina del Rio T."/>
            <person name="Dalin E."/>
            <person name="Tice H."/>
            <person name="Bruce D."/>
            <person name="Goodwin L."/>
            <person name="Pitluck S."/>
            <person name="Kyrpides N."/>
            <person name="Mavromatis K."/>
            <person name="Ovchinnikova G."/>
            <person name="Daligault H."/>
            <person name="Detter J.C."/>
            <person name="Han C."/>
            <person name="Tapia R."/>
            <person name="Larimer F."/>
            <person name="Land M."/>
            <person name="Hauser L."/>
            <person name="Markowitz V."/>
            <person name="Cheng J.-F."/>
            <person name="Hugenholtz P."/>
            <person name="Woyke T."/>
            <person name="Wu D."/>
            <person name="Spring S."/>
            <person name="Schueler E."/>
            <person name="Brambilla E."/>
            <person name="Klenk H.-P."/>
            <person name="Eisen J.A."/>
        </authorList>
    </citation>
    <scope>NUCLEOTIDE SEQUENCE</scope>
    <source>
        <strain evidence="1">DSM 4017</strain>
    </source>
</reference>
<organism evidence="1 2">
    <name type="scientific">Methanosalsum zhilinae (strain DSM 4017 / NBRC 107636 / OCM 62 / WeN5)</name>
    <name type="common">Methanohalophilus zhilinae</name>
    <dbReference type="NCBI Taxonomy" id="679901"/>
    <lineage>
        <taxon>Archaea</taxon>
        <taxon>Methanobacteriati</taxon>
        <taxon>Methanobacteriota</taxon>
        <taxon>Stenosarchaea group</taxon>
        <taxon>Methanomicrobia</taxon>
        <taxon>Methanosarcinales</taxon>
        <taxon>Methanosarcinaceae</taxon>
        <taxon>Methanosalsum</taxon>
    </lineage>
</organism>
<sequence>MENSFIKYHSPTGTYIVQKGAYFEEDLIIEGNLLTGSGVNFWKGLEVSGKLELGKRCTVNRDISAKSAVIGSSCHIKGSIEVNSELMILDNSTIDQAAISKGKMFVRPGCSIGFVRSSEVLELVGKVNVKEIESGTKVIVRSV</sequence>
<dbReference type="HOGENOM" id="CLU_151088_0_0_2"/>
<accession>F7XNW6</accession>
<evidence type="ECO:0000313" key="2">
    <source>
        <dbReference type="Proteomes" id="UP000006622"/>
    </source>
</evidence>
<dbReference type="SUPFAM" id="SSF51161">
    <property type="entry name" value="Trimeric LpxA-like enzymes"/>
    <property type="match status" value="1"/>
</dbReference>
<dbReference type="KEGG" id="mzh:Mzhil_0279"/>
<dbReference type="AlphaFoldDB" id="F7XNW6"/>
<evidence type="ECO:0000313" key="1">
    <source>
        <dbReference type="EMBL" id="AEH60156.1"/>
    </source>
</evidence>
<dbReference type="RefSeq" id="WP_013897595.1">
    <property type="nucleotide sequence ID" value="NC_015676.1"/>
</dbReference>
<dbReference type="Gene3D" id="2.160.10.10">
    <property type="entry name" value="Hexapeptide repeat proteins"/>
    <property type="match status" value="1"/>
</dbReference>
<name>F7XNW6_METZD</name>
<keyword evidence="2" id="KW-1185">Reference proteome</keyword>